<evidence type="ECO:0000313" key="3">
    <source>
        <dbReference type="Proteomes" id="UP000664844"/>
    </source>
</evidence>
<evidence type="ECO:0000259" key="1">
    <source>
        <dbReference type="PROSITE" id="PS50801"/>
    </source>
</evidence>
<protein>
    <submittedName>
        <fullName evidence="2">STAS domain-containing protein</fullName>
    </submittedName>
</protein>
<reference evidence="2 3" key="1">
    <citation type="submission" date="2021-03" db="EMBL/GenBank/DDBJ databases">
        <title>Metabolic Capacity of the Antarctic Cyanobacterium Phormidium pseudopriestleyi that Sustains Oxygenic Photosynthesis in the Presence of Hydrogen Sulfide.</title>
        <authorList>
            <person name="Lumian J.E."/>
            <person name="Jungblut A.D."/>
            <person name="Dillon M.L."/>
            <person name="Hawes I."/>
            <person name="Doran P.T."/>
            <person name="Mackey T.J."/>
            <person name="Dick G.J."/>
            <person name="Grettenberger C.L."/>
            <person name="Sumner D.Y."/>
        </authorList>
    </citation>
    <scope>NUCLEOTIDE SEQUENCE [LARGE SCALE GENOMIC DNA]</scope>
    <source>
        <strain evidence="2 3">FRX01</strain>
    </source>
</reference>
<gene>
    <name evidence="2" type="ORF">J0895_13100</name>
</gene>
<keyword evidence="3" id="KW-1185">Reference proteome</keyword>
<dbReference type="Proteomes" id="UP000664844">
    <property type="component" value="Unassembled WGS sequence"/>
</dbReference>
<dbReference type="Pfam" id="PF01740">
    <property type="entry name" value="STAS"/>
    <property type="match status" value="1"/>
</dbReference>
<dbReference type="RefSeq" id="WP_207088533.1">
    <property type="nucleotide sequence ID" value="NZ_JAFLQW010000349.1"/>
</dbReference>
<dbReference type="CDD" id="cd07043">
    <property type="entry name" value="STAS_anti-anti-sigma_factors"/>
    <property type="match status" value="1"/>
</dbReference>
<name>A0ABS3FSE0_9CYAN</name>
<accession>A0ABS3FSE0</accession>
<dbReference type="InterPro" id="IPR002645">
    <property type="entry name" value="STAS_dom"/>
</dbReference>
<dbReference type="PROSITE" id="PS50801">
    <property type="entry name" value="STAS"/>
    <property type="match status" value="1"/>
</dbReference>
<dbReference type="Gene3D" id="3.30.750.24">
    <property type="entry name" value="STAS domain"/>
    <property type="match status" value="1"/>
</dbReference>
<evidence type="ECO:0000313" key="2">
    <source>
        <dbReference type="EMBL" id="MBO0350032.1"/>
    </source>
</evidence>
<dbReference type="EMBL" id="JAFLQW010000349">
    <property type="protein sequence ID" value="MBO0350032.1"/>
    <property type="molecule type" value="Genomic_DNA"/>
</dbReference>
<dbReference type="SUPFAM" id="SSF52091">
    <property type="entry name" value="SpoIIaa-like"/>
    <property type="match status" value="1"/>
</dbReference>
<dbReference type="InterPro" id="IPR036513">
    <property type="entry name" value="STAS_dom_sf"/>
</dbReference>
<feature type="domain" description="STAS" evidence="1">
    <location>
        <begin position="19"/>
        <end position="107"/>
    </location>
</feature>
<proteinExistence type="predicted"/>
<comment type="caution">
    <text evidence="2">The sequence shown here is derived from an EMBL/GenBank/DDBJ whole genome shotgun (WGS) entry which is preliminary data.</text>
</comment>
<dbReference type="PANTHER" id="PTHR33495:SF2">
    <property type="entry name" value="ANTI-SIGMA FACTOR ANTAGONIST TM_1081-RELATED"/>
    <property type="match status" value="1"/>
</dbReference>
<organism evidence="2 3">
    <name type="scientific">Phormidium pseudopriestleyi FRX01</name>
    <dbReference type="NCBI Taxonomy" id="1759528"/>
    <lineage>
        <taxon>Bacteria</taxon>
        <taxon>Bacillati</taxon>
        <taxon>Cyanobacteriota</taxon>
        <taxon>Cyanophyceae</taxon>
        <taxon>Oscillatoriophycideae</taxon>
        <taxon>Oscillatoriales</taxon>
        <taxon>Oscillatoriaceae</taxon>
        <taxon>Phormidium</taxon>
    </lineage>
</organism>
<dbReference type="PANTHER" id="PTHR33495">
    <property type="entry name" value="ANTI-SIGMA FACTOR ANTAGONIST TM_1081-RELATED-RELATED"/>
    <property type="match status" value="1"/>
</dbReference>
<sequence length="123" mass="13441">MTSSHAIRHPIVFQPQTCLDEATLATIEQAIAQCDRPTLFAIDMSQVELIDSPGLFTLVSALRTAREHGSRLTIYNLKSPVRVIFEITQLDRIFEIFDTQEAAIAAIAPELSSSSPNSDLAAA</sequence>